<evidence type="ECO:0000256" key="7">
    <source>
        <dbReference type="ARBA" id="ARBA00022989"/>
    </source>
</evidence>
<dbReference type="CDD" id="cd17366">
    <property type="entry name" value="MFS_ProP"/>
    <property type="match status" value="1"/>
</dbReference>
<evidence type="ECO:0000256" key="9">
    <source>
        <dbReference type="ARBA" id="ARBA00023136"/>
    </source>
</evidence>
<accession>A0A3S9XBN5</accession>
<feature type="transmembrane region" description="Helical" evidence="11">
    <location>
        <begin position="170"/>
        <end position="189"/>
    </location>
</feature>
<feature type="transmembrane region" description="Helical" evidence="11">
    <location>
        <begin position="201"/>
        <end position="220"/>
    </location>
</feature>
<keyword evidence="6" id="KW-0769">Symport</keyword>
<evidence type="ECO:0000256" key="4">
    <source>
        <dbReference type="ARBA" id="ARBA00022519"/>
    </source>
</evidence>
<proteinExistence type="predicted"/>
<feature type="transmembrane region" description="Helical" evidence="11">
    <location>
        <begin position="101"/>
        <end position="119"/>
    </location>
</feature>
<feature type="transmembrane region" description="Helical" evidence="11">
    <location>
        <begin position="68"/>
        <end position="89"/>
    </location>
</feature>
<evidence type="ECO:0000256" key="6">
    <source>
        <dbReference type="ARBA" id="ARBA00022847"/>
    </source>
</evidence>
<dbReference type="PANTHER" id="PTHR43528">
    <property type="entry name" value="ALPHA-KETOGLUTARATE PERMEASE"/>
    <property type="match status" value="1"/>
</dbReference>
<dbReference type="FunFam" id="1.20.1250.20:FF:000001">
    <property type="entry name" value="Dicarboxylate MFS transporter"/>
    <property type="match status" value="1"/>
</dbReference>
<feature type="transmembrane region" description="Helical" evidence="11">
    <location>
        <begin position="352"/>
        <end position="376"/>
    </location>
</feature>
<feature type="transmembrane region" description="Helical" evidence="11">
    <location>
        <begin position="418"/>
        <end position="438"/>
    </location>
</feature>
<dbReference type="PROSITE" id="PS50850">
    <property type="entry name" value="MFS"/>
    <property type="match status" value="1"/>
</dbReference>
<sequence>MPVDLISPHNKELKINDITIIDNKKLKKAVAASALGNAMEWFDFGVYGFIAVTLGKVFFPETSGSTQILAALATFAVAFIIRPVGGIFFGLLGDKLGRQKILATTIIIMAISTFCIGLIPGYASIGIWAPILLLCCRLLQGFSTGGEYTGATIFIAEYSPDRKRGFMGSWLDFGSTAGFLVGAGLVTLITHLLGDEKMLEWGWRIPFLLAGPLGLIGLYLRSNIDETPAFEKMQEKQQSDAEHGISKISLKEIVTRHWQPLLICMGLVIVWNVTYYMLLTYMPSYLSSNLHYSESHGVILIIVIMICMLCVQPFIGLLSDKVGRKPLITIASFGLFFLAIPSFHLIMHDDVIYIFTGLMILGVLLSLLTGVMASTLPALFPTSIRYSALAISFNISVSLFCGTTPLIAQWLIEVTQNLMMPAYYLMIVAVIGFVAISFTKETANKPLRGATPAASDKAEAKELLQEHHDSIEAKVEDLTAQIDALTEKREQLIEQHPKLN</sequence>
<dbReference type="NCBIfam" id="NF007927">
    <property type="entry name" value="PRK10642.1"/>
    <property type="match status" value="1"/>
</dbReference>
<feature type="coiled-coil region" evidence="10">
    <location>
        <begin position="461"/>
        <end position="495"/>
    </location>
</feature>
<keyword evidence="14" id="KW-1185">Reference proteome</keyword>
<dbReference type="PROSITE" id="PS00217">
    <property type="entry name" value="SUGAR_TRANSPORT_2"/>
    <property type="match status" value="1"/>
</dbReference>
<evidence type="ECO:0000256" key="10">
    <source>
        <dbReference type="SAM" id="Coils"/>
    </source>
</evidence>
<keyword evidence="5 11" id="KW-0812">Transmembrane</keyword>
<dbReference type="InterPro" id="IPR036259">
    <property type="entry name" value="MFS_trans_sf"/>
</dbReference>
<dbReference type="SUPFAM" id="SSF103473">
    <property type="entry name" value="MFS general substrate transporter"/>
    <property type="match status" value="1"/>
</dbReference>
<dbReference type="Gene3D" id="1.20.1250.20">
    <property type="entry name" value="MFS general substrate transporter like domains"/>
    <property type="match status" value="2"/>
</dbReference>
<feature type="transmembrane region" description="Helical" evidence="11">
    <location>
        <begin position="388"/>
        <end position="412"/>
    </location>
</feature>
<evidence type="ECO:0000313" key="14">
    <source>
        <dbReference type="Proteomes" id="UP000273143"/>
    </source>
</evidence>
<dbReference type="FunFam" id="1.20.1250.20:FF:000051">
    <property type="entry name" value="Proline/glycine betaine transporter"/>
    <property type="match status" value="1"/>
</dbReference>
<keyword evidence="2" id="KW-0813">Transport</keyword>
<reference evidence="14" key="1">
    <citation type="submission" date="2018-06" db="EMBL/GenBank/DDBJ databases">
        <title>Complete genome of Pseudomonas insecticola strain QZS01.</title>
        <authorList>
            <person name="Wang J."/>
            <person name="Su Q."/>
        </authorList>
    </citation>
    <scope>NUCLEOTIDE SEQUENCE [LARGE SCALE GENOMIC DNA]</scope>
    <source>
        <strain evidence="14">QZS01</strain>
    </source>
</reference>
<name>A0A3S9XBN5_9GAMM</name>
<dbReference type="InterPro" id="IPR036292">
    <property type="entry name" value="ProP_C"/>
</dbReference>
<comment type="subcellular location">
    <subcellularLocation>
        <location evidence="1">Cell inner membrane</location>
        <topology evidence="1">Multi-pass membrane protein</topology>
    </subcellularLocation>
</comment>
<dbReference type="InterPro" id="IPR005828">
    <property type="entry name" value="MFS_sugar_transport-like"/>
</dbReference>
<protein>
    <submittedName>
        <fullName evidence="13">Proline/glycine betaine transporter ProP</fullName>
    </submittedName>
</protein>
<dbReference type="AlphaFoldDB" id="A0A3S9XBN5"/>
<dbReference type="GO" id="GO:0015293">
    <property type="term" value="F:symporter activity"/>
    <property type="evidence" value="ECO:0007669"/>
    <property type="project" value="UniProtKB-KW"/>
</dbReference>
<dbReference type="SUPFAM" id="SSF103661">
    <property type="entry name" value="Proline/betaine transporter ProP, C-terminal cytoplasmic domain"/>
    <property type="match status" value="1"/>
</dbReference>
<dbReference type="InterPro" id="IPR005829">
    <property type="entry name" value="Sugar_transporter_CS"/>
</dbReference>
<gene>
    <name evidence="13" type="primary">proP</name>
    <name evidence="13" type="ORF">DM558_03185</name>
</gene>
<dbReference type="KEGG" id="emo:DM558_03185"/>
<feature type="domain" description="Major facilitator superfamily (MFS) profile" evidence="12">
    <location>
        <begin position="29"/>
        <end position="444"/>
    </location>
</feature>
<dbReference type="Proteomes" id="UP000273143">
    <property type="component" value="Chromosome"/>
</dbReference>
<feature type="transmembrane region" description="Helical" evidence="11">
    <location>
        <begin position="298"/>
        <end position="318"/>
    </location>
</feature>
<dbReference type="InterPro" id="IPR051084">
    <property type="entry name" value="H+-coupled_symporters"/>
</dbReference>
<evidence type="ECO:0000256" key="3">
    <source>
        <dbReference type="ARBA" id="ARBA00022475"/>
    </source>
</evidence>
<keyword evidence="3" id="KW-1003">Cell membrane</keyword>
<evidence type="ECO:0000256" key="5">
    <source>
        <dbReference type="ARBA" id="ARBA00022692"/>
    </source>
</evidence>
<evidence type="ECO:0000256" key="8">
    <source>
        <dbReference type="ARBA" id="ARBA00023054"/>
    </source>
</evidence>
<dbReference type="RefSeq" id="WP_127162017.1">
    <property type="nucleotide sequence ID" value="NZ_CP029822.1"/>
</dbReference>
<dbReference type="Pfam" id="PF08946">
    <property type="entry name" value="Osmo_CC"/>
    <property type="match status" value="1"/>
</dbReference>
<feature type="transmembrane region" description="Helical" evidence="11">
    <location>
        <begin position="327"/>
        <end position="346"/>
    </location>
</feature>
<feature type="transmembrane region" description="Helical" evidence="11">
    <location>
        <begin position="260"/>
        <end position="278"/>
    </location>
</feature>
<evidence type="ECO:0000259" key="12">
    <source>
        <dbReference type="PROSITE" id="PS50850"/>
    </source>
</evidence>
<dbReference type="InterPro" id="IPR004736">
    <property type="entry name" value="MHS_symport"/>
</dbReference>
<dbReference type="InterPro" id="IPR015041">
    <property type="entry name" value="Osmo_CC"/>
</dbReference>
<evidence type="ECO:0000256" key="1">
    <source>
        <dbReference type="ARBA" id="ARBA00004429"/>
    </source>
</evidence>
<dbReference type="Pfam" id="PF00083">
    <property type="entry name" value="Sugar_tr"/>
    <property type="match status" value="1"/>
</dbReference>
<keyword evidence="4" id="KW-0997">Cell inner membrane</keyword>
<organism evidence="13 14">
    <name type="scientific">Entomomonas moraniae</name>
    <dbReference type="NCBI Taxonomy" id="2213226"/>
    <lineage>
        <taxon>Bacteria</taxon>
        <taxon>Pseudomonadati</taxon>
        <taxon>Pseudomonadota</taxon>
        <taxon>Gammaproteobacteria</taxon>
        <taxon>Pseudomonadales</taxon>
        <taxon>Pseudomonadaceae</taxon>
        <taxon>Entomomonas</taxon>
    </lineage>
</organism>
<dbReference type="InterPro" id="IPR020846">
    <property type="entry name" value="MFS_dom"/>
</dbReference>
<dbReference type="GO" id="GO:0005886">
    <property type="term" value="C:plasma membrane"/>
    <property type="evidence" value="ECO:0007669"/>
    <property type="project" value="UniProtKB-SubCell"/>
</dbReference>
<keyword evidence="8 10" id="KW-0175">Coiled coil</keyword>
<evidence type="ECO:0000313" key="13">
    <source>
        <dbReference type="EMBL" id="AZS49843.1"/>
    </source>
</evidence>
<dbReference type="PROSITE" id="PS00216">
    <property type="entry name" value="SUGAR_TRANSPORT_1"/>
    <property type="match status" value="1"/>
</dbReference>
<keyword evidence="7 11" id="KW-1133">Transmembrane helix</keyword>
<dbReference type="EMBL" id="CP029822">
    <property type="protein sequence ID" value="AZS49843.1"/>
    <property type="molecule type" value="Genomic_DNA"/>
</dbReference>
<dbReference type="NCBIfam" id="TIGR00883">
    <property type="entry name" value="2A0106"/>
    <property type="match status" value="1"/>
</dbReference>
<evidence type="ECO:0000256" key="2">
    <source>
        <dbReference type="ARBA" id="ARBA00022448"/>
    </source>
</evidence>
<evidence type="ECO:0000256" key="11">
    <source>
        <dbReference type="SAM" id="Phobius"/>
    </source>
</evidence>
<dbReference type="PANTHER" id="PTHR43528:SF5">
    <property type="entry name" value="PROLINE_BETAINE TRANSPORTER"/>
    <property type="match status" value="1"/>
</dbReference>
<keyword evidence="9 11" id="KW-0472">Membrane</keyword>